<dbReference type="GO" id="GO:0005524">
    <property type="term" value="F:ATP binding"/>
    <property type="evidence" value="ECO:0007669"/>
    <property type="project" value="UniProtKB-KW"/>
</dbReference>
<evidence type="ECO:0000313" key="5">
    <source>
        <dbReference type="EMBL" id="HHE54195.1"/>
    </source>
</evidence>
<dbReference type="InterPro" id="IPR038366">
    <property type="entry name" value="Znf_CppX_C4_sf"/>
</dbReference>
<dbReference type="Pfam" id="PF07724">
    <property type="entry name" value="AAA_2"/>
    <property type="match status" value="1"/>
</dbReference>
<keyword evidence="1 3" id="KW-0479">Metal-binding</keyword>
<evidence type="ECO:0000256" key="3">
    <source>
        <dbReference type="PROSITE-ProRule" id="PRU01250"/>
    </source>
</evidence>
<feature type="binding site" evidence="3">
    <location>
        <position position="15"/>
    </location>
    <ligand>
        <name>Zn(2+)</name>
        <dbReference type="ChEBI" id="CHEBI:29105"/>
    </ligand>
</feature>
<sequence length="233" mass="25687">MSKSFRGPIFRCSFCGRSAEEVDSLISGPDVHICNYCVQSANEIIARHQKKAAITKQQNLIPPHKIKEELDQYVIGQERAKQILSVAVYNHYKRINNIGQAQDVEIEKSNILLIGPTGTGKTLLAQTLAKILQVPFAIADATVLTEAGYVGEDVENILVRLYQAANFNVQETQRGIIYIDEIDKISRKDGNPSITRDVSGEGVQQALLKILEGTVSNIPPKGGRKHPEQNLVA</sequence>
<dbReference type="PROSITE" id="PS51902">
    <property type="entry name" value="CLPX_ZB"/>
    <property type="match status" value="1"/>
</dbReference>
<feature type="binding site" evidence="3">
    <location>
        <position position="34"/>
    </location>
    <ligand>
        <name>Zn(2+)</name>
        <dbReference type="ChEBI" id="CHEBI:29105"/>
    </ligand>
</feature>
<protein>
    <submittedName>
        <fullName evidence="5">ATP-dependent Clp protease ATP-binding subunit ClpX</fullName>
    </submittedName>
</protein>
<dbReference type="GO" id="GO:0051301">
    <property type="term" value="P:cell division"/>
    <property type="evidence" value="ECO:0007669"/>
    <property type="project" value="TreeGrafter"/>
</dbReference>
<feature type="binding site" evidence="3">
    <location>
        <position position="12"/>
    </location>
    <ligand>
        <name>Zn(2+)</name>
        <dbReference type="ChEBI" id="CHEBI:29105"/>
    </ligand>
</feature>
<reference evidence="5" key="1">
    <citation type="journal article" date="2020" name="mSystems">
        <title>Genome- and Community-Level Interaction Insights into Carbon Utilization and Element Cycling Functions of Hydrothermarchaeota in Hydrothermal Sediment.</title>
        <authorList>
            <person name="Zhou Z."/>
            <person name="Liu Y."/>
            <person name="Xu W."/>
            <person name="Pan J."/>
            <person name="Luo Z.H."/>
            <person name="Li M."/>
        </authorList>
    </citation>
    <scope>NUCLEOTIDE SEQUENCE [LARGE SCALE GENOMIC DNA]</scope>
    <source>
        <strain evidence="5">HyVt-76</strain>
    </source>
</reference>
<dbReference type="InterPro" id="IPR050052">
    <property type="entry name" value="ATP-dep_Clp_protease_ClpX"/>
</dbReference>
<dbReference type="SUPFAM" id="SSF52540">
    <property type="entry name" value="P-loop containing nucleoside triphosphate hydrolases"/>
    <property type="match status" value="1"/>
</dbReference>
<feature type="domain" description="ClpX-type ZB" evidence="4">
    <location>
        <begin position="1"/>
        <end position="53"/>
    </location>
</feature>
<dbReference type="PANTHER" id="PTHR48102">
    <property type="entry name" value="ATP-DEPENDENT CLP PROTEASE ATP-BINDING SUBUNIT CLPX-LIKE, MITOCHONDRIAL-RELATED"/>
    <property type="match status" value="1"/>
</dbReference>
<comment type="similarity">
    <text evidence="3">Belongs to the ClpX chaperone family.</text>
</comment>
<dbReference type="GO" id="GO:0051082">
    <property type="term" value="F:unfolded protein binding"/>
    <property type="evidence" value="ECO:0007669"/>
    <property type="project" value="UniProtKB-UniRule"/>
</dbReference>
<dbReference type="GO" id="GO:0008270">
    <property type="term" value="F:zinc ion binding"/>
    <property type="evidence" value="ECO:0007669"/>
    <property type="project" value="UniProtKB-UniRule"/>
</dbReference>
<dbReference type="PANTHER" id="PTHR48102:SF7">
    <property type="entry name" value="ATP-DEPENDENT CLP PROTEASE ATP-BINDING SUBUNIT CLPX-LIKE, MITOCHONDRIAL"/>
    <property type="match status" value="1"/>
</dbReference>
<dbReference type="GO" id="GO:0051603">
    <property type="term" value="P:proteolysis involved in protein catabolic process"/>
    <property type="evidence" value="ECO:0007669"/>
    <property type="project" value="TreeGrafter"/>
</dbReference>
<dbReference type="NCBIfam" id="NF003745">
    <property type="entry name" value="PRK05342.1"/>
    <property type="match status" value="1"/>
</dbReference>
<name>A0A7V5H1U5_CALAY</name>
<keyword evidence="2 3" id="KW-0862">Zinc</keyword>
<keyword evidence="5" id="KW-0067">ATP-binding</keyword>
<dbReference type="InterPro" id="IPR003593">
    <property type="entry name" value="AAA+_ATPase"/>
</dbReference>
<dbReference type="InterPro" id="IPR003959">
    <property type="entry name" value="ATPase_AAA_core"/>
</dbReference>
<dbReference type="GO" id="GO:0008233">
    <property type="term" value="F:peptidase activity"/>
    <property type="evidence" value="ECO:0007669"/>
    <property type="project" value="UniProtKB-KW"/>
</dbReference>
<dbReference type="Gene3D" id="6.20.220.10">
    <property type="entry name" value="ClpX chaperone, C4-type zinc finger domain"/>
    <property type="match status" value="1"/>
</dbReference>
<dbReference type="InterPro" id="IPR027417">
    <property type="entry name" value="P-loop_NTPase"/>
</dbReference>
<dbReference type="GO" id="GO:0016887">
    <property type="term" value="F:ATP hydrolysis activity"/>
    <property type="evidence" value="ECO:0007669"/>
    <property type="project" value="InterPro"/>
</dbReference>
<dbReference type="Pfam" id="PF06689">
    <property type="entry name" value="zf-C4_ClpX"/>
    <property type="match status" value="1"/>
</dbReference>
<organism evidence="5">
    <name type="scientific">Caldithrix abyssi</name>
    <dbReference type="NCBI Taxonomy" id="187145"/>
    <lineage>
        <taxon>Bacteria</taxon>
        <taxon>Pseudomonadati</taxon>
        <taxon>Calditrichota</taxon>
        <taxon>Calditrichia</taxon>
        <taxon>Calditrichales</taxon>
        <taxon>Calditrichaceae</taxon>
        <taxon>Caldithrix</taxon>
    </lineage>
</organism>
<keyword evidence="5" id="KW-0547">Nucleotide-binding</keyword>
<accession>A0A7V5H1U5</accession>
<gene>
    <name evidence="5" type="primary">clpX</name>
    <name evidence="5" type="ORF">ENL21_00305</name>
</gene>
<dbReference type="SMART" id="SM00994">
    <property type="entry name" value="zf-C4_ClpX"/>
    <property type="match status" value="1"/>
</dbReference>
<keyword evidence="5" id="KW-0645">Protease</keyword>
<dbReference type="GO" id="GO:0046983">
    <property type="term" value="F:protein dimerization activity"/>
    <property type="evidence" value="ECO:0007669"/>
    <property type="project" value="UniProtKB-UniRule"/>
</dbReference>
<proteinExistence type="inferred from homology"/>
<dbReference type="Proteomes" id="UP000886111">
    <property type="component" value="Unassembled WGS sequence"/>
</dbReference>
<evidence type="ECO:0000256" key="2">
    <source>
        <dbReference type="ARBA" id="ARBA00022833"/>
    </source>
</evidence>
<keyword evidence="5" id="KW-0378">Hydrolase</keyword>
<comment type="caution">
    <text evidence="5">The sequence shown here is derived from an EMBL/GenBank/DDBJ whole genome shotgun (WGS) entry which is preliminary data.</text>
</comment>
<dbReference type="AlphaFoldDB" id="A0A7V5H1U5"/>
<evidence type="ECO:0000256" key="1">
    <source>
        <dbReference type="ARBA" id="ARBA00022723"/>
    </source>
</evidence>
<dbReference type="InterPro" id="IPR010603">
    <property type="entry name" value="Znf_CppX_C4"/>
</dbReference>
<feature type="non-terminal residue" evidence="5">
    <location>
        <position position="233"/>
    </location>
</feature>
<dbReference type="SMART" id="SM00382">
    <property type="entry name" value="AAA"/>
    <property type="match status" value="1"/>
</dbReference>
<dbReference type="GO" id="GO:0006457">
    <property type="term" value="P:protein folding"/>
    <property type="evidence" value="ECO:0007669"/>
    <property type="project" value="UniProtKB-UniRule"/>
</dbReference>
<dbReference type="SUPFAM" id="SSF57716">
    <property type="entry name" value="Glucocorticoid receptor-like (DNA-binding domain)"/>
    <property type="match status" value="1"/>
</dbReference>
<dbReference type="GO" id="GO:0009376">
    <property type="term" value="C:HslUV protease complex"/>
    <property type="evidence" value="ECO:0007669"/>
    <property type="project" value="TreeGrafter"/>
</dbReference>
<dbReference type="InterPro" id="IPR059188">
    <property type="entry name" value="Znf_CLPX-like"/>
</dbReference>
<feature type="binding site" evidence="3">
    <location>
        <position position="37"/>
    </location>
    <ligand>
        <name>Zn(2+)</name>
        <dbReference type="ChEBI" id="CHEBI:29105"/>
    </ligand>
</feature>
<keyword evidence="3" id="KW-0143">Chaperone</keyword>
<dbReference type="Gene3D" id="3.40.50.300">
    <property type="entry name" value="P-loop containing nucleotide triphosphate hydrolases"/>
    <property type="match status" value="1"/>
</dbReference>
<evidence type="ECO:0000259" key="4">
    <source>
        <dbReference type="PROSITE" id="PS51902"/>
    </source>
</evidence>
<dbReference type="EMBL" id="DRTD01000023">
    <property type="protein sequence ID" value="HHE54195.1"/>
    <property type="molecule type" value="Genomic_DNA"/>
</dbReference>